<feature type="region of interest" description="Disordered" evidence="9">
    <location>
        <begin position="1"/>
        <end position="190"/>
    </location>
</feature>
<feature type="compositionally biased region" description="Low complexity" evidence="9">
    <location>
        <begin position="91"/>
        <end position="103"/>
    </location>
</feature>
<sequence length="497" mass="53059">MSQGTRTATPSAAKRSRTDPPTLVLPSGGSPAMNTGLALPTTNSPLPSNTASKPYGSPSTGGLALPGQWPQPQIITASIRPSYSNPQQYIPAQQRPPYYTQYYPTPPTSQYPYPPQSYGYYPTPQQYQAQSSYPRPPLQHAQSYTSYAQSRVQTPTSVTPTSTPAPAPPVPPQPDPHDSADPNEINDALGSSGVDLKAEQEALQRSHEFYQPLANLIMRDDRSKKQAFIHPRILSPTMRSIASKHNVTKVSDDSINYAALALRERLLGLITSSIHARDHRSSSGVNRPPGMYSDNTTPLWSHVVRRDTTRQLQALEKVDREEETRIRRERRERLENGFVATPDGGRKKRKRAKEMGPGVTARTMSDEARKKLQDDQAARATGSKKYAWMTAGAGSSISTGTTVTTTGGSAGAGTSGLASTTARKPSAPVTNGTATTTGTSATGATTTPGTTAPAFPAKAPTGGGWMRAPMPQTQAVGVGGRSERGHGGGRGSARGWT</sequence>
<comment type="subcellular location">
    <subcellularLocation>
        <location evidence="1">Nucleus</location>
    </subcellularLocation>
</comment>
<keyword evidence="6" id="KW-0539">Nucleus</keyword>
<feature type="compositionally biased region" description="Pro residues" evidence="9">
    <location>
        <begin position="163"/>
        <end position="174"/>
    </location>
</feature>
<evidence type="ECO:0000256" key="2">
    <source>
        <dbReference type="ARBA" id="ARBA00006178"/>
    </source>
</evidence>
<feature type="compositionally biased region" description="Low complexity" evidence="9">
    <location>
        <begin position="153"/>
        <end position="162"/>
    </location>
</feature>
<dbReference type="Proteomes" id="UP000886523">
    <property type="component" value="Unassembled WGS sequence"/>
</dbReference>
<dbReference type="GO" id="GO:0016251">
    <property type="term" value="F:RNA polymerase II general transcription initiation factor activity"/>
    <property type="evidence" value="ECO:0007669"/>
    <property type="project" value="TreeGrafter"/>
</dbReference>
<dbReference type="GO" id="GO:0003677">
    <property type="term" value="F:DNA binding"/>
    <property type="evidence" value="ECO:0007669"/>
    <property type="project" value="TreeGrafter"/>
</dbReference>
<dbReference type="InterPro" id="IPR009072">
    <property type="entry name" value="Histone-fold"/>
</dbReference>
<dbReference type="OrthoDB" id="21060at2759"/>
<comment type="caution">
    <text evidence="11">The sequence shown here is derived from an EMBL/GenBank/DDBJ whole genome shotgun (WGS) entry which is preliminary data.</text>
</comment>
<dbReference type="GO" id="GO:0005669">
    <property type="term" value="C:transcription factor TFIID complex"/>
    <property type="evidence" value="ECO:0007669"/>
    <property type="project" value="InterPro"/>
</dbReference>
<keyword evidence="4" id="KW-0805">Transcription regulation</keyword>
<evidence type="ECO:0000256" key="8">
    <source>
        <dbReference type="ARBA" id="ARBA00031747"/>
    </source>
</evidence>
<feature type="compositionally biased region" description="Polar residues" evidence="9">
    <location>
        <begin position="70"/>
        <end position="90"/>
    </location>
</feature>
<accession>A0A9P6AUT1</accession>
<dbReference type="PANTHER" id="PTHR15138:SF14">
    <property type="entry name" value="TRANSCRIPTION INITIATION FACTOR TFIID SUBUNIT 4"/>
    <property type="match status" value="1"/>
</dbReference>
<keyword evidence="5" id="KW-0804">Transcription</keyword>
<dbReference type="CDD" id="cd08045">
    <property type="entry name" value="HFD_TAF4"/>
    <property type="match status" value="1"/>
</dbReference>
<comment type="function">
    <text evidence="7">Functions as a component of the DNA-binding general transcription factor complex TFIID. Binding of TFIID to a promoter (with or without TATA element) is the initial step in pre-initiation complex (PIC) formation. TFIID plays a key role in the regulation of gene expression by RNA polymerase II through different activities such as transcription activator interaction, core promoter recognition and selectivity, TFIIA and TFIIB interaction, chromatin modification (histone acetylation by TAF1), facilitation of DNA opening and initiation of transcription.</text>
</comment>
<evidence type="ECO:0000313" key="11">
    <source>
        <dbReference type="EMBL" id="KAF9512099.1"/>
    </source>
</evidence>
<dbReference type="Gene3D" id="1.10.20.10">
    <property type="entry name" value="Histone, subunit A"/>
    <property type="match status" value="1"/>
</dbReference>
<evidence type="ECO:0000256" key="1">
    <source>
        <dbReference type="ARBA" id="ARBA00004123"/>
    </source>
</evidence>
<feature type="region of interest" description="Disordered" evidence="9">
    <location>
        <begin position="338"/>
        <end position="370"/>
    </location>
</feature>
<name>A0A9P6AUT1_9AGAM</name>
<evidence type="ECO:0000256" key="3">
    <source>
        <dbReference type="ARBA" id="ARBA00017306"/>
    </source>
</evidence>
<evidence type="ECO:0000256" key="7">
    <source>
        <dbReference type="ARBA" id="ARBA00025346"/>
    </source>
</evidence>
<dbReference type="AlphaFoldDB" id="A0A9P6AUT1"/>
<protein>
    <recommendedName>
        <fullName evidence="3">Transcription initiation factor TFIID subunit 4</fullName>
    </recommendedName>
    <alternativeName>
        <fullName evidence="8">TBP-associated factor 4</fullName>
    </alternativeName>
</protein>
<evidence type="ECO:0000256" key="4">
    <source>
        <dbReference type="ARBA" id="ARBA00023015"/>
    </source>
</evidence>
<dbReference type="PANTHER" id="PTHR15138">
    <property type="entry name" value="TRANSCRIPTION INITIATION FACTOR TFIID SUBUNIT 4"/>
    <property type="match status" value="1"/>
</dbReference>
<feature type="compositionally biased region" description="Polar residues" evidence="9">
    <location>
        <begin position="40"/>
        <end position="60"/>
    </location>
</feature>
<feature type="compositionally biased region" description="Pro residues" evidence="9">
    <location>
        <begin position="104"/>
        <end position="115"/>
    </location>
</feature>
<evidence type="ECO:0000256" key="9">
    <source>
        <dbReference type="SAM" id="MobiDB-lite"/>
    </source>
</evidence>
<keyword evidence="12" id="KW-1185">Reference proteome</keyword>
<proteinExistence type="inferred from homology"/>
<gene>
    <name evidence="11" type="ORF">BS47DRAFT_1345896</name>
</gene>
<feature type="domain" description="Transcription initiation factor TFIID component TAF4 C-terminal" evidence="10">
    <location>
        <begin position="185"/>
        <end position="420"/>
    </location>
</feature>
<dbReference type="GO" id="GO:0046982">
    <property type="term" value="F:protein heterodimerization activity"/>
    <property type="evidence" value="ECO:0007669"/>
    <property type="project" value="InterPro"/>
</dbReference>
<dbReference type="Pfam" id="PF05236">
    <property type="entry name" value="TAF4"/>
    <property type="match status" value="1"/>
</dbReference>
<feature type="region of interest" description="Disordered" evidence="9">
    <location>
        <begin position="406"/>
        <end position="497"/>
    </location>
</feature>
<feature type="compositionally biased region" description="Gly residues" evidence="9">
    <location>
        <begin position="488"/>
        <end position="497"/>
    </location>
</feature>
<organism evidence="11 12">
    <name type="scientific">Hydnum rufescens UP504</name>
    <dbReference type="NCBI Taxonomy" id="1448309"/>
    <lineage>
        <taxon>Eukaryota</taxon>
        <taxon>Fungi</taxon>
        <taxon>Dikarya</taxon>
        <taxon>Basidiomycota</taxon>
        <taxon>Agaricomycotina</taxon>
        <taxon>Agaricomycetes</taxon>
        <taxon>Cantharellales</taxon>
        <taxon>Hydnaceae</taxon>
        <taxon>Hydnum</taxon>
    </lineage>
</organism>
<evidence type="ECO:0000256" key="5">
    <source>
        <dbReference type="ARBA" id="ARBA00023163"/>
    </source>
</evidence>
<dbReference type="GO" id="GO:0006367">
    <property type="term" value="P:transcription initiation at RNA polymerase II promoter"/>
    <property type="evidence" value="ECO:0007669"/>
    <property type="project" value="TreeGrafter"/>
</dbReference>
<feature type="compositionally biased region" description="Low complexity" evidence="9">
    <location>
        <begin position="116"/>
        <end position="133"/>
    </location>
</feature>
<dbReference type="InterPro" id="IPR007900">
    <property type="entry name" value="TAF4_C"/>
</dbReference>
<dbReference type="InterPro" id="IPR045144">
    <property type="entry name" value="TAF4"/>
</dbReference>
<evidence type="ECO:0000259" key="10">
    <source>
        <dbReference type="Pfam" id="PF05236"/>
    </source>
</evidence>
<reference evidence="11" key="1">
    <citation type="journal article" date="2020" name="Nat. Commun.">
        <title>Large-scale genome sequencing of mycorrhizal fungi provides insights into the early evolution of symbiotic traits.</title>
        <authorList>
            <person name="Miyauchi S."/>
            <person name="Kiss E."/>
            <person name="Kuo A."/>
            <person name="Drula E."/>
            <person name="Kohler A."/>
            <person name="Sanchez-Garcia M."/>
            <person name="Morin E."/>
            <person name="Andreopoulos B."/>
            <person name="Barry K.W."/>
            <person name="Bonito G."/>
            <person name="Buee M."/>
            <person name="Carver A."/>
            <person name="Chen C."/>
            <person name="Cichocki N."/>
            <person name="Clum A."/>
            <person name="Culley D."/>
            <person name="Crous P.W."/>
            <person name="Fauchery L."/>
            <person name="Girlanda M."/>
            <person name="Hayes R.D."/>
            <person name="Keri Z."/>
            <person name="LaButti K."/>
            <person name="Lipzen A."/>
            <person name="Lombard V."/>
            <person name="Magnuson J."/>
            <person name="Maillard F."/>
            <person name="Murat C."/>
            <person name="Nolan M."/>
            <person name="Ohm R.A."/>
            <person name="Pangilinan J."/>
            <person name="Pereira M.F."/>
            <person name="Perotto S."/>
            <person name="Peter M."/>
            <person name="Pfister S."/>
            <person name="Riley R."/>
            <person name="Sitrit Y."/>
            <person name="Stielow J.B."/>
            <person name="Szollosi G."/>
            <person name="Zifcakova L."/>
            <person name="Stursova M."/>
            <person name="Spatafora J.W."/>
            <person name="Tedersoo L."/>
            <person name="Vaario L.M."/>
            <person name="Yamada A."/>
            <person name="Yan M."/>
            <person name="Wang P."/>
            <person name="Xu J."/>
            <person name="Bruns T."/>
            <person name="Baldrian P."/>
            <person name="Vilgalys R."/>
            <person name="Dunand C."/>
            <person name="Henrissat B."/>
            <person name="Grigoriev I.V."/>
            <person name="Hibbett D."/>
            <person name="Nagy L.G."/>
            <person name="Martin F.M."/>
        </authorList>
    </citation>
    <scope>NUCLEOTIDE SEQUENCE</scope>
    <source>
        <strain evidence="11">UP504</strain>
    </source>
</reference>
<feature type="compositionally biased region" description="Low complexity" evidence="9">
    <location>
        <begin position="415"/>
        <end position="460"/>
    </location>
</feature>
<evidence type="ECO:0000313" key="12">
    <source>
        <dbReference type="Proteomes" id="UP000886523"/>
    </source>
</evidence>
<evidence type="ECO:0000256" key="6">
    <source>
        <dbReference type="ARBA" id="ARBA00023242"/>
    </source>
</evidence>
<dbReference type="EMBL" id="MU128991">
    <property type="protein sequence ID" value="KAF9512099.1"/>
    <property type="molecule type" value="Genomic_DNA"/>
</dbReference>
<feature type="compositionally biased region" description="Polar residues" evidence="9">
    <location>
        <begin position="140"/>
        <end position="152"/>
    </location>
</feature>
<comment type="similarity">
    <text evidence="2">Belongs to the TAF4 family.</text>
</comment>
<feature type="compositionally biased region" description="Polar residues" evidence="9">
    <location>
        <begin position="1"/>
        <end position="10"/>
    </location>
</feature>